<evidence type="ECO:0000313" key="2">
    <source>
        <dbReference type="EMBL" id="CDF38081.1"/>
    </source>
</evidence>
<dbReference type="RefSeq" id="XP_005717950.1">
    <property type="nucleotide sequence ID" value="XM_005717893.1"/>
</dbReference>
<dbReference type="Gramene" id="CDF38081">
    <property type="protein sequence ID" value="CDF38081"/>
    <property type="gene ID" value="CHC_T00006270001"/>
</dbReference>
<proteinExistence type="predicted"/>
<feature type="transmembrane region" description="Helical" evidence="1">
    <location>
        <begin position="242"/>
        <end position="261"/>
    </location>
</feature>
<evidence type="ECO:0000313" key="3">
    <source>
        <dbReference type="Proteomes" id="UP000012073"/>
    </source>
</evidence>
<feature type="transmembrane region" description="Helical" evidence="1">
    <location>
        <begin position="188"/>
        <end position="206"/>
    </location>
</feature>
<accession>R7QKS8</accession>
<dbReference type="AlphaFoldDB" id="R7QKS8"/>
<feature type="transmembrane region" description="Helical" evidence="1">
    <location>
        <begin position="157"/>
        <end position="176"/>
    </location>
</feature>
<reference evidence="3" key="1">
    <citation type="journal article" date="2013" name="Proc. Natl. Acad. Sci. U.S.A.">
        <title>Genome structure and metabolic features in the red seaweed Chondrus crispus shed light on evolution of the Archaeplastida.</title>
        <authorList>
            <person name="Collen J."/>
            <person name="Porcel B."/>
            <person name="Carre W."/>
            <person name="Ball S.G."/>
            <person name="Chaparro C."/>
            <person name="Tonon T."/>
            <person name="Barbeyron T."/>
            <person name="Michel G."/>
            <person name="Noel B."/>
            <person name="Valentin K."/>
            <person name="Elias M."/>
            <person name="Artiguenave F."/>
            <person name="Arun A."/>
            <person name="Aury J.M."/>
            <person name="Barbosa-Neto J.F."/>
            <person name="Bothwell J.H."/>
            <person name="Bouget F.Y."/>
            <person name="Brillet L."/>
            <person name="Cabello-Hurtado F."/>
            <person name="Capella-Gutierrez S."/>
            <person name="Charrier B."/>
            <person name="Cladiere L."/>
            <person name="Cock J.M."/>
            <person name="Coelho S.M."/>
            <person name="Colleoni C."/>
            <person name="Czjzek M."/>
            <person name="Da Silva C."/>
            <person name="Delage L."/>
            <person name="Denoeud F."/>
            <person name="Deschamps P."/>
            <person name="Dittami S.M."/>
            <person name="Gabaldon T."/>
            <person name="Gachon C.M."/>
            <person name="Groisillier A."/>
            <person name="Herve C."/>
            <person name="Jabbari K."/>
            <person name="Katinka M."/>
            <person name="Kloareg B."/>
            <person name="Kowalczyk N."/>
            <person name="Labadie K."/>
            <person name="Leblanc C."/>
            <person name="Lopez P.J."/>
            <person name="McLachlan D.H."/>
            <person name="Meslet-Cladiere L."/>
            <person name="Moustafa A."/>
            <person name="Nehr Z."/>
            <person name="Nyvall Collen P."/>
            <person name="Panaud O."/>
            <person name="Partensky F."/>
            <person name="Poulain J."/>
            <person name="Rensing S.A."/>
            <person name="Rousvoal S."/>
            <person name="Samson G."/>
            <person name="Symeonidi A."/>
            <person name="Weissenbach J."/>
            <person name="Zambounis A."/>
            <person name="Wincker P."/>
            <person name="Boyen C."/>
        </authorList>
    </citation>
    <scope>NUCLEOTIDE SEQUENCE [LARGE SCALE GENOMIC DNA]</scope>
    <source>
        <strain evidence="3">cv. Stackhouse</strain>
    </source>
</reference>
<dbReference type="EMBL" id="HG001898">
    <property type="protein sequence ID" value="CDF38081.1"/>
    <property type="molecule type" value="Genomic_DNA"/>
</dbReference>
<name>R7QKS8_CHOCR</name>
<keyword evidence="1" id="KW-0472">Membrane</keyword>
<dbReference type="OMA" id="YFKEAFC"/>
<protein>
    <submittedName>
        <fullName evidence="2">Uncharacterized protein</fullName>
    </submittedName>
</protein>
<dbReference type="STRING" id="2769.R7QKS8"/>
<dbReference type="GeneID" id="17325669"/>
<keyword evidence="1" id="KW-0812">Transmembrane</keyword>
<dbReference type="OrthoDB" id="2020161at2759"/>
<dbReference type="PANTHER" id="PTHR36716">
    <property type="entry name" value="F3H9.20 PROTEIN"/>
    <property type="match status" value="1"/>
</dbReference>
<organism evidence="2 3">
    <name type="scientific">Chondrus crispus</name>
    <name type="common">Carrageen Irish moss</name>
    <name type="synonym">Polymorpha crispa</name>
    <dbReference type="NCBI Taxonomy" id="2769"/>
    <lineage>
        <taxon>Eukaryota</taxon>
        <taxon>Rhodophyta</taxon>
        <taxon>Florideophyceae</taxon>
        <taxon>Rhodymeniophycidae</taxon>
        <taxon>Gigartinales</taxon>
        <taxon>Gigartinaceae</taxon>
        <taxon>Chondrus</taxon>
    </lineage>
</organism>
<gene>
    <name evidence="2" type="ORF">CHC_T00006270001</name>
</gene>
<evidence type="ECO:0000256" key="1">
    <source>
        <dbReference type="SAM" id="Phobius"/>
    </source>
</evidence>
<keyword evidence="1" id="KW-1133">Transmembrane helix</keyword>
<dbReference type="Proteomes" id="UP000012073">
    <property type="component" value="Unassembled WGS sequence"/>
</dbReference>
<keyword evidence="3" id="KW-1185">Reference proteome</keyword>
<feature type="transmembrane region" description="Helical" evidence="1">
    <location>
        <begin position="218"/>
        <end position="236"/>
    </location>
</feature>
<feature type="transmembrane region" description="Helical" evidence="1">
    <location>
        <begin position="94"/>
        <end position="115"/>
    </location>
</feature>
<dbReference type="InterPro" id="IPR019275">
    <property type="entry name" value="DUF2301"/>
</dbReference>
<dbReference type="Pfam" id="PF10063">
    <property type="entry name" value="DUF2301"/>
    <property type="match status" value="1"/>
</dbReference>
<dbReference type="PhylomeDB" id="R7QKS8"/>
<dbReference type="KEGG" id="ccp:CHC_T00006270001"/>
<sequence>MSSAFVFLSPCSVLGAARPSALSISNPALKSTSFVPRFSKRAKVAAASNRGAAHVYKTEMALQNADPNDKILEGPFQGKFGDWYLRQSDANGVLGYRLAVAAMAVCMSASVGLAVTKGTEIPSSVYDALYFTNLVSFGVALQTIHIYMKPLHNALKVLWGLALAASIGLAVSPLLGGDGLVMAVYEHPALLLAVGWQFVALTGLFIKEAACFGRVEAISLIFLVPALAGGHFLGFLPGNVESSGAVAFAAFFLLFSARKFMQPATDDIGDMSVFEYLAKGGSL</sequence>
<dbReference type="PANTHER" id="PTHR36716:SF2">
    <property type="entry name" value="F3H9.20 PROTEIN"/>
    <property type="match status" value="1"/>
</dbReference>